<accession>A0A1B8TRM1</accession>
<gene>
    <name evidence="1" type="ORF">LPB301_15270</name>
</gene>
<dbReference type="Pfam" id="PF11751">
    <property type="entry name" value="PorP_SprF"/>
    <property type="match status" value="1"/>
</dbReference>
<keyword evidence="2" id="KW-1185">Reference proteome</keyword>
<dbReference type="NCBIfam" id="TIGR03519">
    <property type="entry name" value="T9SS_PorP_fam"/>
    <property type="match status" value="1"/>
</dbReference>
<dbReference type="STRING" id="996801.BW723_16375"/>
<reference evidence="2" key="1">
    <citation type="submission" date="2016-02" db="EMBL/GenBank/DDBJ databases">
        <title>Paenibacillus sp. LPB0068, isolated from Crassostrea gigas.</title>
        <authorList>
            <person name="Shin S.-K."/>
            <person name="Yi H."/>
        </authorList>
    </citation>
    <scope>NUCLEOTIDE SEQUENCE [LARGE SCALE GENOMIC DNA]</scope>
    <source>
        <strain evidence="2">KCTC 23969</strain>
    </source>
</reference>
<dbReference type="KEGG" id="prn:BW723_16375"/>
<dbReference type="RefSeq" id="WP_068364123.1">
    <property type="nucleotide sequence ID" value="NZ_CP019337.1"/>
</dbReference>
<evidence type="ECO:0000313" key="2">
    <source>
        <dbReference type="Proteomes" id="UP000092612"/>
    </source>
</evidence>
<dbReference type="InterPro" id="IPR019861">
    <property type="entry name" value="PorP/SprF_Bacteroidetes"/>
</dbReference>
<dbReference type="Proteomes" id="UP000092612">
    <property type="component" value="Unassembled WGS sequence"/>
</dbReference>
<evidence type="ECO:0008006" key="3">
    <source>
        <dbReference type="Google" id="ProtNLM"/>
    </source>
</evidence>
<evidence type="ECO:0000313" key="1">
    <source>
        <dbReference type="EMBL" id="OBY62239.1"/>
    </source>
</evidence>
<dbReference type="EMBL" id="LSFL01000041">
    <property type="protein sequence ID" value="OBY62239.1"/>
    <property type="molecule type" value="Genomic_DNA"/>
</dbReference>
<comment type="caution">
    <text evidence="1">The sequence shown here is derived from an EMBL/GenBank/DDBJ whole genome shotgun (WGS) entry which is preliminary data.</text>
</comment>
<protein>
    <recommendedName>
        <fullName evidence="3">Type IX secretion system membrane protein PorP/SprF</fullName>
    </recommendedName>
</protein>
<sequence>MTQETKVILNISTKFKISLVLLVACLLSIKMQSQQVPHYTQYLYNMQIINPAFVGYRAELSASILTRQQWVGVEGAPKTNTFSLNARTRKGLGFGLTVVNDKIGLSETTNLNLDASYTLITSRYSRIALGLKGGFTFFNNNLFDGITPDSDVYASTSGNFSNVGFGALFYNRKFYIGLSVPYLLETPQFYIEDNYNKGSLATNPNYFLSSGVLFKLSENVMFRPSTMVRYTKNLPVSVDINTNFLYKDMVEGGLSYRHKSSVSALFSVILNKKFRIGYAYDHRFSTLGGNLSSHEIMFHIDLNFKRNTRWLIHNLCYF</sequence>
<organism evidence="1 2">
    <name type="scientific">Polaribacter reichenbachii</name>
    <dbReference type="NCBI Taxonomy" id="996801"/>
    <lineage>
        <taxon>Bacteria</taxon>
        <taxon>Pseudomonadati</taxon>
        <taxon>Bacteroidota</taxon>
        <taxon>Flavobacteriia</taxon>
        <taxon>Flavobacteriales</taxon>
        <taxon>Flavobacteriaceae</taxon>
    </lineage>
</organism>
<dbReference type="AlphaFoldDB" id="A0A1B8TRM1"/>
<dbReference type="OrthoDB" id="1114455at2"/>
<name>A0A1B8TRM1_9FLAO</name>
<proteinExistence type="predicted"/>